<proteinExistence type="predicted"/>
<evidence type="ECO:0000313" key="2">
    <source>
        <dbReference type="EMBL" id="KAJ8959623.1"/>
    </source>
</evidence>
<keyword evidence="1" id="KW-0472">Membrane</keyword>
<dbReference type="EMBL" id="JAPWTK010000012">
    <property type="protein sequence ID" value="KAJ8959623.1"/>
    <property type="molecule type" value="Genomic_DNA"/>
</dbReference>
<keyword evidence="1" id="KW-0812">Transmembrane</keyword>
<name>A0AAV8Z5Z4_9CUCU</name>
<protein>
    <recommendedName>
        <fullName evidence="4">DDE Tnp4 domain-containing protein</fullName>
    </recommendedName>
</protein>
<organism evidence="2 3">
    <name type="scientific">Aromia moschata</name>
    <dbReference type="NCBI Taxonomy" id="1265417"/>
    <lineage>
        <taxon>Eukaryota</taxon>
        <taxon>Metazoa</taxon>
        <taxon>Ecdysozoa</taxon>
        <taxon>Arthropoda</taxon>
        <taxon>Hexapoda</taxon>
        <taxon>Insecta</taxon>
        <taxon>Pterygota</taxon>
        <taxon>Neoptera</taxon>
        <taxon>Endopterygota</taxon>
        <taxon>Coleoptera</taxon>
        <taxon>Polyphaga</taxon>
        <taxon>Cucujiformia</taxon>
        <taxon>Chrysomeloidea</taxon>
        <taxon>Cerambycidae</taxon>
        <taxon>Cerambycinae</taxon>
        <taxon>Callichromatini</taxon>
        <taxon>Aromia</taxon>
    </lineage>
</organism>
<evidence type="ECO:0000256" key="1">
    <source>
        <dbReference type="SAM" id="Phobius"/>
    </source>
</evidence>
<keyword evidence="3" id="KW-1185">Reference proteome</keyword>
<feature type="transmembrane region" description="Helical" evidence="1">
    <location>
        <begin position="63"/>
        <end position="87"/>
    </location>
</feature>
<reference evidence="2" key="1">
    <citation type="journal article" date="2023" name="Insect Mol. Biol.">
        <title>Genome sequencing provides insights into the evolution of gene families encoding plant cell wall-degrading enzymes in longhorned beetles.</title>
        <authorList>
            <person name="Shin N.R."/>
            <person name="Okamura Y."/>
            <person name="Kirsch R."/>
            <person name="Pauchet Y."/>
        </authorList>
    </citation>
    <scope>NUCLEOTIDE SEQUENCE</scope>
    <source>
        <strain evidence="2">AMC_N1</strain>
    </source>
</reference>
<evidence type="ECO:0000313" key="3">
    <source>
        <dbReference type="Proteomes" id="UP001162162"/>
    </source>
</evidence>
<keyword evidence="1" id="KW-1133">Transmembrane helix</keyword>
<dbReference type="AlphaFoldDB" id="A0AAV8Z5Z4"/>
<comment type="caution">
    <text evidence="2">The sequence shown here is derived from an EMBL/GenBank/DDBJ whole genome shotgun (WGS) entry which is preliminary data.</text>
</comment>
<sequence length="89" mass="10727">MYDNNREMEKSAEKIYHIASFPKVIEHQLRTYIMNRLRTRNVVERQYGVWKHRFPILKYGMRLKLNTTMVVIVATVVLHNIAIEVIFCF</sequence>
<dbReference type="Proteomes" id="UP001162162">
    <property type="component" value="Unassembled WGS sequence"/>
</dbReference>
<accession>A0AAV8Z5Z4</accession>
<evidence type="ECO:0008006" key="4">
    <source>
        <dbReference type="Google" id="ProtNLM"/>
    </source>
</evidence>
<gene>
    <name evidence="2" type="ORF">NQ318_021809</name>
</gene>